<feature type="compositionally biased region" description="Basic residues" evidence="12">
    <location>
        <begin position="1"/>
        <end position="14"/>
    </location>
</feature>
<dbReference type="OrthoDB" id="9804590at2"/>
<keyword evidence="8 9" id="KW-0411">Iron-sulfur</keyword>
<evidence type="ECO:0000256" key="2">
    <source>
        <dbReference type="ARBA" id="ARBA00022552"/>
    </source>
</evidence>
<dbReference type="HAMAP" id="MF_01010">
    <property type="entry name" value="23SrRNA_methyltr_RlmD"/>
    <property type="match status" value="1"/>
</dbReference>
<dbReference type="EC" id="2.1.1.190" evidence="9"/>
<feature type="binding site" evidence="9">
    <location>
        <position position="102"/>
    </location>
    <ligand>
        <name>[4Fe-4S] cluster</name>
        <dbReference type="ChEBI" id="CHEBI:49883"/>
    </ligand>
</feature>
<dbReference type="PANTHER" id="PTHR11061:SF49">
    <property type="entry name" value="23S RRNA (URACIL(1939)-C(5))-METHYLTRANSFERASE RLMD"/>
    <property type="match status" value="1"/>
</dbReference>
<accession>A0A1G7R2Y8</accession>
<comment type="similarity">
    <text evidence="9">Belongs to the class I-like SAM-binding methyltransferase superfamily. RNA M5U methyltransferase family. RlmD subfamily.</text>
</comment>
<keyword evidence="4 9" id="KW-0808">Transferase</keyword>
<evidence type="ECO:0000256" key="11">
    <source>
        <dbReference type="PROSITE-ProRule" id="PRU10015"/>
    </source>
</evidence>
<dbReference type="NCBIfam" id="TIGR00479">
    <property type="entry name" value="rumA"/>
    <property type="match status" value="1"/>
</dbReference>
<feature type="binding site" evidence="9 10">
    <location>
        <position position="409"/>
    </location>
    <ligand>
        <name>S-adenosyl-L-methionine</name>
        <dbReference type="ChEBI" id="CHEBI:59789"/>
    </ligand>
</feature>
<dbReference type="InterPro" id="IPR012340">
    <property type="entry name" value="NA-bd_OB-fold"/>
</dbReference>
<dbReference type="Pfam" id="PF01938">
    <property type="entry name" value="TRAM"/>
    <property type="match status" value="1"/>
</dbReference>
<dbReference type="GO" id="GO:0003723">
    <property type="term" value="F:RNA binding"/>
    <property type="evidence" value="ECO:0007669"/>
    <property type="project" value="InterPro"/>
</dbReference>
<gene>
    <name evidence="9" type="primary">rlmD</name>
    <name evidence="14" type="ORF">SAMN05216571_1046</name>
</gene>
<feature type="binding site" evidence="9">
    <location>
        <position position="96"/>
    </location>
    <ligand>
        <name>[4Fe-4S] cluster</name>
        <dbReference type="ChEBI" id="CHEBI:49883"/>
    </ligand>
</feature>
<dbReference type="Pfam" id="PF05958">
    <property type="entry name" value="tRNA_U5-meth_tr"/>
    <property type="match status" value="1"/>
</dbReference>
<evidence type="ECO:0000313" key="14">
    <source>
        <dbReference type="EMBL" id="SDG05161.1"/>
    </source>
</evidence>
<keyword evidence="6 9" id="KW-0479">Metal-binding</keyword>
<evidence type="ECO:0000256" key="12">
    <source>
        <dbReference type="SAM" id="MobiDB-lite"/>
    </source>
</evidence>
<keyword evidence="2 9" id="KW-0698">rRNA processing</keyword>
<evidence type="ECO:0000256" key="8">
    <source>
        <dbReference type="ARBA" id="ARBA00023014"/>
    </source>
</evidence>
<feature type="domain" description="TRAM" evidence="13">
    <location>
        <begin position="24"/>
        <end position="83"/>
    </location>
</feature>
<dbReference type="SUPFAM" id="SSF50249">
    <property type="entry name" value="Nucleic acid-binding proteins"/>
    <property type="match status" value="1"/>
</dbReference>
<dbReference type="InterPro" id="IPR002792">
    <property type="entry name" value="TRAM_dom"/>
</dbReference>
<dbReference type="InterPro" id="IPR001566">
    <property type="entry name" value="23S_rRNA_MeTrfase_RlmD"/>
</dbReference>
<dbReference type="InterPro" id="IPR030390">
    <property type="entry name" value="MeTrfase_TrmA_AS"/>
</dbReference>
<evidence type="ECO:0000256" key="9">
    <source>
        <dbReference type="HAMAP-Rule" id="MF_01010"/>
    </source>
</evidence>
<dbReference type="EMBL" id="FNCI01000004">
    <property type="protein sequence ID" value="SDG05161.1"/>
    <property type="molecule type" value="Genomic_DNA"/>
</dbReference>
<feature type="binding site" evidence="9">
    <location>
        <position position="387"/>
    </location>
    <ligand>
        <name>S-adenosyl-L-methionine</name>
        <dbReference type="ChEBI" id="CHEBI:59789"/>
    </ligand>
</feature>
<dbReference type="RefSeq" id="WP_092524485.1">
    <property type="nucleotide sequence ID" value="NZ_FNCI01000004.1"/>
</dbReference>
<evidence type="ECO:0000256" key="5">
    <source>
        <dbReference type="ARBA" id="ARBA00022691"/>
    </source>
</evidence>
<keyword evidence="3 9" id="KW-0489">Methyltransferase</keyword>
<evidence type="ECO:0000259" key="13">
    <source>
        <dbReference type="PROSITE" id="PS50926"/>
    </source>
</evidence>
<feature type="binding site" evidence="9">
    <location>
        <position position="182"/>
    </location>
    <ligand>
        <name>[4Fe-4S] cluster</name>
        <dbReference type="ChEBI" id="CHEBI:49883"/>
    </ligand>
</feature>
<keyword evidence="5 9" id="KW-0949">S-adenosyl-L-methionine</keyword>
<dbReference type="PROSITE" id="PS01230">
    <property type="entry name" value="TRMA_1"/>
    <property type="match status" value="1"/>
</dbReference>
<feature type="binding site" evidence="9 10">
    <location>
        <position position="339"/>
    </location>
    <ligand>
        <name>S-adenosyl-L-methionine</name>
        <dbReference type="ChEBI" id="CHEBI:59789"/>
    </ligand>
</feature>
<dbReference type="PROSITE" id="PS51687">
    <property type="entry name" value="SAM_MT_RNA_M5U"/>
    <property type="match status" value="1"/>
</dbReference>
<dbReference type="STRING" id="284577.SAMN05216571_1046"/>
<evidence type="ECO:0000256" key="4">
    <source>
        <dbReference type="ARBA" id="ARBA00022679"/>
    </source>
</evidence>
<dbReference type="PROSITE" id="PS50926">
    <property type="entry name" value="TRAM"/>
    <property type="match status" value="1"/>
</dbReference>
<feature type="active site" evidence="11">
    <location>
        <position position="435"/>
    </location>
</feature>
<comment type="catalytic activity">
    <reaction evidence="9">
        <text>uridine(1939) in 23S rRNA + S-adenosyl-L-methionine = 5-methyluridine(1939) in 23S rRNA + S-adenosyl-L-homocysteine + H(+)</text>
        <dbReference type="Rhea" id="RHEA:42908"/>
        <dbReference type="Rhea" id="RHEA-COMP:10278"/>
        <dbReference type="Rhea" id="RHEA-COMP:10279"/>
        <dbReference type="ChEBI" id="CHEBI:15378"/>
        <dbReference type="ChEBI" id="CHEBI:57856"/>
        <dbReference type="ChEBI" id="CHEBI:59789"/>
        <dbReference type="ChEBI" id="CHEBI:65315"/>
        <dbReference type="ChEBI" id="CHEBI:74447"/>
        <dbReference type="EC" id="2.1.1.190"/>
    </reaction>
</comment>
<name>A0A1G7R2Y8_9GAMM</name>
<dbReference type="Gene3D" id="3.40.50.150">
    <property type="entry name" value="Vaccinia Virus protein VP39"/>
    <property type="match status" value="1"/>
</dbReference>
<feature type="binding site" evidence="9 10">
    <location>
        <position position="310"/>
    </location>
    <ligand>
        <name>S-adenosyl-L-methionine</name>
        <dbReference type="ChEBI" id="CHEBI:59789"/>
    </ligand>
</feature>
<sequence length="493" mass="53363">MAMLGKRRTPKPATKKASAPRRSQQAASDDRGVDILRLAHDGRGVARDAAGKTLFVDRALPGEWVEIAVHKSRQRFDEAHVREVLTASPERVTPACAHFGVCGGCDLQHQTLDAQRHHKQQVLVEQLARQGLTLDEAPALLSSDGLGYRRRARLGVKVDAEGRIHLGFRARGSHHLIDMGMCPVLVPALEALLAPLREQLALLDAPRQVGHLELIASDGGVCLVVRQLRAQPDDAQRWQAFAAVHALSLGWLLGRESPRLEWLTETPDLHYKVVLNGPTLAGAERENGQENVSEAGRELLLGFAPGDFLQVNASVNQRLVDTALEWLAPNAGERVLDCFAGVGNFSLALAAHTGKVTGVEGNPLMVERLAANARRNDLSGVSARQADLSREDQVRALLGESDWDLVVLDPPREGAEALSRQLARSGVARILYVSCDPATLARDAAHLAAGGYRLARSAVADMFAQTAHLEAVVLFEHSEIPASDETTAQMSKE</sequence>
<dbReference type="GO" id="GO:0051539">
    <property type="term" value="F:4 iron, 4 sulfur cluster binding"/>
    <property type="evidence" value="ECO:0007669"/>
    <property type="project" value="UniProtKB-KW"/>
</dbReference>
<dbReference type="CDD" id="cd02440">
    <property type="entry name" value="AdoMet_MTases"/>
    <property type="match status" value="1"/>
</dbReference>
<comment type="function">
    <text evidence="9">Catalyzes the formation of 5-methyl-uridine at position 1939 (m5U1939) in 23S rRNA.</text>
</comment>
<evidence type="ECO:0000313" key="15">
    <source>
        <dbReference type="Proteomes" id="UP000198641"/>
    </source>
</evidence>
<dbReference type="GO" id="GO:0070475">
    <property type="term" value="P:rRNA base methylation"/>
    <property type="evidence" value="ECO:0007669"/>
    <property type="project" value="TreeGrafter"/>
</dbReference>
<feature type="region of interest" description="Disordered" evidence="12">
    <location>
        <begin position="1"/>
        <end position="32"/>
    </location>
</feature>
<dbReference type="Gene3D" id="2.40.50.140">
    <property type="entry name" value="Nucleic acid-binding proteins"/>
    <property type="match status" value="1"/>
</dbReference>
<dbReference type="GO" id="GO:0005506">
    <property type="term" value="F:iron ion binding"/>
    <property type="evidence" value="ECO:0007669"/>
    <property type="project" value="UniProtKB-UniRule"/>
</dbReference>
<evidence type="ECO:0000256" key="6">
    <source>
        <dbReference type="ARBA" id="ARBA00022723"/>
    </source>
</evidence>
<evidence type="ECO:0000256" key="3">
    <source>
        <dbReference type="ARBA" id="ARBA00022603"/>
    </source>
</evidence>
<dbReference type="SUPFAM" id="SSF53335">
    <property type="entry name" value="S-adenosyl-L-methionine-dependent methyltransferases"/>
    <property type="match status" value="1"/>
</dbReference>
<feature type="binding site" evidence="9">
    <location>
        <position position="105"/>
    </location>
    <ligand>
        <name>[4Fe-4S] cluster</name>
        <dbReference type="ChEBI" id="CHEBI:49883"/>
    </ligand>
</feature>
<dbReference type="Proteomes" id="UP000198641">
    <property type="component" value="Unassembled WGS sequence"/>
</dbReference>
<keyword evidence="1 9" id="KW-0004">4Fe-4S</keyword>
<dbReference type="AlphaFoldDB" id="A0A1G7R2Y8"/>
<protein>
    <recommendedName>
        <fullName evidence="9">23S rRNA (uracil(1939)-C(5))-methyltransferase RlmD</fullName>
        <ecNumber evidence="9">2.1.1.190</ecNumber>
    </recommendedName>
    <alternativeName>
        <fullName evidence="9">23S rRNA(m5U1939)-methyltransferase</fullName>
    </alternativeName>
</protein>
<reference evidence="14 15" key="1">
    <citation type="submission" date="2016-10" db="EMBL/GenBank/DDBJ databases">
        <authorList>
            <person name="de Groot N.N."/>
        </authorList>
    </citation>
    <scope>NUCLEOTIDE SEQUENCE [LARGE SCALE GENOMIC DNA]</scope>
    <source>
        <strain evidence="14 15">BH539</strain>
    </source>
</reference>
<dbReference type="FunFam" id="2.40.50.140:FF:000097">
    <property type="entry name" value="23S rRNA (uracil(1939)-C(5))-methyltransferase RlmD"/>
    <property type="match status" value="1"/>
</dbReference>
<evidence type="ECO:0000256" key="1">
    <source>
        <dbReference type="ARBA" id="ARBA00022485"/>
    </source>
</evidence>
<keyword evidence="15" id="KW-1185">Reference proteome</keyword>
<keyword evidence="7 9" id="KW-0408">Iron</keyword>
<dbReference type="InterPro" id="IPR010280">
    <property type="entry name" value="U5_MeTrfase_fam"/>
</dbReference>
<feature type="binding site" evidence="9 10">
    <location>
        <position position="360"/>
    </location>
    <ligand>
        <name>S-adenosyl-L-methionine</name>
        <dbReference type="ChEBI" id="CHEBI:59789"/>
    </ligand>
</feature>
<dbReference type="GO" id="GO:0070041">
    <property type="term" value="F:rRNA (uridine-C5-)-methyltransferase activity"/>
    <property type="evidence" value="ECO:0007669"/>
    <property type="project" value="UniProtKB-UniRule"/>
</dbReference>
<proteinExistence type="inferred from homology"/>
<feature type="binding site" evidence="9">
    <location>
        <position position="344"/>
    </location>
    <ligand>
        <name>S-adenosyl-L-methionine</name>
        <dbReference type="ChEBI" id="CHEBI:59789"/>
    </ligand>
</feature>
<evidence type="ECO:0000256" key="7">
    <source>
        <dbReference type="ARBA" id="ARBA00023004"/>
    </source>
</evidence>
<dbReference type="InterPro" id="IPR029063">
    <property type="entry name" value="SAM-dependent_MTases_sf"/>
</dbReference>
<feature type="active site" description="Nucleophile" evidence="9 10">
    <location>
        <position position="435"/>
    </location>
</feature>
<dbReference type="Gene3D" id="2.40.50.1070">
    <property type="match status" value="1"/>
</dbReference>
<evidence type="ECO:0000256" key="10">
    <source>
        <dbReference type="PROSITE-ProRule" id="PRU01024"/>
    </source>
</evidence>
<dbReference type="PANTHER" id="PTHR11061">
    <property type="entry name" value="RNA M5U METHYLTRANSFERASE"/>
    <property type="match status" value="1"/>
</dbReference>
<organism evidence="14 15">
    <name type="scientific">Onishia taeanensis</name>
    <dbReference type="NCBI Taxonomy" id="284577"/>
    <lineage>
        <taxon>Bacteria</taxon>
        <taxon>Pseudomonadati</taxon>
        <taxon>Pseudomonadota</taxon>
        <taxon>Gammaproteobacteria</taxon>
        <taxon>Oceanospirillales</taxon>
        <taxon>Halomonadaceae</taxon>
        <taxon>Onishia</taxon>
    </lineage>
</organism>